<evidence type="ECO:0000313" key="5">
    <source>
        <dbReference type="Proteomes" id="UP000006462"/>
    </source>
</evidence>
<dbReference type="InterPro" id="IPR024615">
    <property type="entry name" value="CRISPR-assoc_Cmr2_N"/>
</dbReference>
<comment type="caution">
    <text evidence="4">The sequence shown here is derived from an EMBL/GenBank/DDBJ whole genome shotgun (WGS) entry which is preliminary data.</text>
</comment>
<evidence type="ECO:0000313" key="4">
    <source>
        <dbReference type="EMBL" id="EFB91522.1"/>
    </source>
</evidence>
<dbReference type="InterPro" id="IPR000160">
    <property type="entry name" value="GGDEF_dom"/>
</dbReference>
<reference evidence="4 5" key="1">
    <citation type="submission" date="2009-12" db="EMBL/GenBank/DDBJ databases">
        <authorList>
            <person name="Shrivastava S."/>
            <person name="Madupu R."/>
            <person name="Durkin A.S."/>
            <person name="Torralba M."/>
            <person name="Methe B."/>
            <person name="Sutton G.G."/>
            <person name="Strausberg R.L."/>
            <person name="Nelson K.E."/>
        </authorList>
    </citation>
    <scope>NUCLEOTIDE SEQUENCE [LARGE SCALE GENOMIC DNA]</scope>
    <source>
        <strain evidence="4 5">W5455</strain>
    </source>
</reference>
<dbReference type="InterPro" id="IPR043128">
    <property type="entry name" value="Rev_trsase/Diguanyl_cyclase"/>
</dbReference>
<accession>A0ABM9ZX87</accession>
<dbReference type="PROSITE" id="PS50887">
    <property type="entry name" value="GGDEF"/>
    <property type="match status" value="1"/>
</dbReference>
<dbReference type="Gene3D" id="3.30.70.2220">
    <property type="entry name" value="CRISPR-Cas system, Cmr2 subunit, D1 domain, cysteine cluster"/>
    <property type="match status" value="1"/>
</dbReference>
<evidence type="ECO:0000256" key="1">
    <source>
        <dbReference type="ARBA" id="ARBA00022741"/>
    </source>
</evidence>
<dbReference type="RefSeq" id="WP_009164033.1">
    <property type="nucleotide sequence ID" value="NZ_ADFP01000034.1"/>
</dbReference>
<dbReference type="InterPro" id="IPR038242">
    <property type="entry name" value="Cmr2_N"/>
</dbReference>
<dbReference type="Pfam" id="PF12469">
    <property type="entry name" value="Cmr2_N"/>
    <property type="match status" value="1"/>
</dbReference>
<evidence type="ECO:0000259" key="3">
    <source>
        <dbReference type="PROSITE" id="PS50887"/>
    </source>
</evidence>
<dbReference type="Pfam" id="PF22335">
    <property type="entry name" value="Cas10-Cmr2_palm2"/>
    <property type="match status" value="1"/>
</dbReference>
<keyword evidence="1" id="KW-0547">Nucleotide-binding</keyword>
<keyword evidence="5" id="KW-1185">Reference proteome</keyword>
<dbReference type="EMBL" id="ADFP01000034">
    <property type="protein sequence ID" value="EFB91522.1"/>
    <property type="molecule type" value="Genomic_DNA"/>
</dbReference>
<sequence>MSERNYLLQIAIGPVQDFIAAARRTHDLWMGSRMLSELSKAVACCVRDRVRDLGGSLIFPDAVQDSSLSDGIANVILAKVTAADAEELGRIKNEAKKAAEARLAEYGREALDTPLGKEGGKVGDLVVMERWNGQLDDIIEFYCVWTPLDGRPYDEARRTAAKLLAARKNIRDFSPSPCADRVAKSSLDGLRESVFKDGKSLSDAQNRAMTRTLRLKRNEALDAIGVIKRISDAKNFPPVSRVAVDPWVRGVFAAAGKMKEADRKTILEACEELKLWGVLSAVGADFYEKFPYGGEALMRGRYAGMKKDAENEGKDVAERVAEQCRKIVGVLSKLKPCDRPCEPYLAVLSADGDRMGAILDNMKDAESHRCFSKKLADFACRARNVTKEHYGVTVYTGGDDVLAFLPLDTALDCARELRSEFGSIMSSDVPSGCRPTLSIGVSIAHALEDLELLLKFARRAESDAKNGLHGEAAVGRDRNGLAVAVRARGNIAVTVREQWPAASENDGREKPLARLSLAERLDWWGDRFAGGEIPDKFLHELLETARFYENWDDRESLAEAVRADVMRIFARKDTDLSAENEAEIARYIGRKLGDGAGVKELADELVVGQWIAFARRYTRKPTPQKEAER</sequence>
<feature type="domain" description="GGDEF" evidence="3">
    <location>
        <begin position="343"/>
        <end position="479"/>
    </location>
</feature>
<dbReference type="InterPro" id="IPR013407">
    <property type="entry name" value="CRISPR-assoc_prot_Cmr2"/>
</dbReference>
<dbReference type="NCBIfam" id="TIGR02577">
    <property type="entry name" value="cas_TM1794_Cmr2"/>
    <property type="match status" value="1"/>
</dbReference>
<protein>
    <submittedName>
        <fullName evidence="4">CRISPR-associated protein, Cmr2 family</fullName>
    </submittedName>
</protein>
<gene>
    <name evidence="4" type="primary">cmr2</name>
    <name evidence="4" type="ORF">HMPREF7215_1899</name>
</gene>
<name>A0ABM9ZX87_9BACT</name>
<keyword evidence="2" id="KW-0051">Antiviral defense</keyword>
<dbReference type="InterPro" id="IPR054767">
    <property type="entry name" value="Cas10-Cmr2_palm2"/>
</dbReference>
<dbReference type="Proteomes" id="UP000006462">
    <property type="component" value="Unassembled WGS sequence"/>
</dbReference>
<organism evidence="4 5">
    <name type="scientific">Pyramidobacter piscolens W5455</name>
    <dbReference type="NCBI Taxonomy" id="352165"/>
    <lineage>
        <taxon>Bacteria</taxon>
        <taxon>Thermotogati</taxon>
        <taxon>Synergistota</taxon>
        <taxon>Synergistia</taxon>
        <taxon>Synergistales</taxon>
        <taxon>Dethiosulfovibrionaceae</taxon>
        <taxon>Pyramidobacter</taxon>
    </lineage>
</organism>
<proteinExistence type="predicted"/>
<dbReference type="Gene3D" id="3.30.70.270">
    <property type="match status" value="1"/>
</dbReference>
<evidence type="ECO:0000256" key="2">
    <source>
        <dbReference type="ARBA" id="ARBA00023118"/>
    </source>
</evidence>